<feature type="transmembrane region" description="Helical" evidence="3">
    <location>
        <begin position="7"/>
        <end position="29"/>
    </location>
</feature>
<reference evidence="6 7" key="2">
    <citation type="journal article" date="2010" name="Stand. Genomic Sci.">
        <title>Complete genome sequence of Desulfohalobium retbaense type strain (HR(100)).</title>
        <authorList>
            <person name="Spring S."/>
            <person name="Nolan M."/>
            <person name="Lapidus A."/>
            <person name="Glavina Del Rio T."/>
            <person name="Copeland A."/>
            <person name="Tice H."/>
            <person name="Cheng J.F."/>
            <person name="Lucas S."/>
            <person name="Land M."/>
            <person name="Chen F."/>
            <person name="Bruce D."/>
            <person name="Goodwin L."/>
            <person name="Pitluck S."/>
            <person name="Ivanova N."/>
            <person name="Mavromatis K."/>
            <person name="Mikhailova N."/>
            <person name="Pati A."/>
            <person name="Chen A."/>
            <person name="Palaniappan K."/>
            <person name="Hauser L."/>
            <person name="Chang Y.J."/>
            <person name="Jeffries C.D."/>
            <person name="Munk C."/>
            <person name="Kiss H."/>
            <person name="Chain P."/>
            <person name="Han C."/>
            <person name="Brettin T."/>
            <person name="Detter J.C."/>
            <person name="Schuler E."/>
            <person name="Goker M."/>
            <person name="Rohde M."/>
            <person name="Bristow J."/>
            <person name="Eisen J.A."/>
            <person name="Markowitz V."/>
            <person name="Hugenholtz P."/>
            <person name="Kyrpides N.C."/>
            <person name="Klenk H.P."/>
        </authorList>
    </citation>
    <scope>NUCLEOTIDE SEQUENCE [LARGE SCALE GENOMIC DNA]</scope>
    <source>
        <strain evidence="6 7">DSM 5692</strain>
    </source>
</reference>
<evidence type="ECO:0000313" key="7">
    <source>
        <dbReference type="Proteomes" id="UP000001052"/>
    </source>
</evidence>
<dbReference type="InterPro" id="IPR058792">
    <property type="entry name" value="Beta-barrel_RND_2"/>
</dbReference>
<dbReference type="RefSeq" id="WP_015750568.1">
    <property type="nucleotide sequence ID" value="NC_013223.1"/>
</dbReference>
<dbReference type="GO" id="GO:1990281">
    <property type="term" value="C:efflux pump complex"/>
    <property type="evidence" value="ECO:0007669"/>
    <property type="project" value="TreeGrafter"/>
</dbReference>
<feature type="domain" description="CzcB-like barrel-sandwich hybrid" evidence="5">
    <location>
        <begin position="73"/>
        <end position="256"/>
    </location>
</feature>
<feature type="coiled-coil region" evidence="2">
    <location>
        <begin position="115"/>
        <end position="163"/>
    </location>
</feature>
<keyword evidence="3" id="KW-0812">Transmembrane</keyword>
<sequence>MALSSKVVRSVVLIAGLIVISIAVALYILRHPPKQPTPGEAMDPRVEVQVQAIQPRVFQRKFTLWGTVHPKRQAAVAAGVAGDVQWVSPQCEPGEMVEAGQALLRLDERTFRAVFEEARAQVAEAQAALALQRLDNAKQEKILEQLRQQVQAARASLQRFTTLRQRETISQAELDREQERVSDVVSRFVQQREQVRTAAAQLERAEAALAGARARQDRSRADLERTTIRAPFSGRVMRREVDTGDRVTVGQPVFHLGQFREVRVAVEIPSSRLALVHKGVKATVRLPQASRQWEGRLVHLAPSGDAETRLFPAEVAVENTTAPLLLGGQFVAVECAERDPKRYMAVPLRAIGQDDEGDYVFVVQGDPLRAVRRSVQRLWFQDGEVLVTGLQPGDRVVVEGQADLSSGTAVKVGRS</sequence>
<keyword evidence="2" id="KW-0175">Coiled coil</keyword>
<dbReference type="Proteomes" id="UP000001052">
    <property type="component" value="Chromosome"/>
</dbReference>
<dbReference type="SUPFAM" id="SSF111369">
    <property type="entry name" value="HlyD-like secretion proteins"/>
    <property type="match status" value="2"/>
</dbReference>
<protein>
    <submittedName>
        <fullName evidence="6">Efflux transporter, RND family, MFP subunit</fullName>
    </submittedName>
</protein>
<evidence type="ECO:0000313" key="6">
    <source>
        <dbReference type="EMBL" id="ACV67409.1"/>
    </source>
</evidence>
<dbReference type="InterPro" id="IPR058647">
    <property type="entry name" value="BSH_CzcB-like"/>
</dbReference>
<feature type="domain" description="CusB-like beta-barrel" evidence="4">
    <location>
        <begin position="264"/>
        <end position="333"/>
    </location>
</feature>
<comment type="similarity">
    <text evidence="1">Belongs to the membrane fusion protein (MFP) (TC 8.A.1) family.</text>
</comment>
<dbReference type="STRING" id="485915.Dret_0107"/>
<evidence type="ECO:0000259" key="4">
    <source>
        <dbReference type="Pfam" id="PF25954"/>
    </source>
</evidence>
<gene>
    <name evidence="6" type="ordered locus">Dret_0107</name>
</gene>
<feature type="coiled-coil region" evidence="2">
    <location>
        <begin position="188"/>
        <end position="222"/>
    </location>
</feature>
<evidence type="ECO:0000259" key="5">
    <source>
        <dbReference type="Pfam" id="PF25973"/>
    </source>
</evidence>
<dbReference type="InterPro" id="IPR006143">
    <property type="entry name" value="RND_pump_MFP"/>
</dbReference>
<keyword evidence="3" id="KW-0472">Membrane</keyword>
<dbReference type="eggNOG" id="COG0845">
    <property type="taxonomic scope" value="Bacteria"/>
</dbReference>
<keyword evidence="3" id="KW-1133">Transmembrane helix</keyword>
<dbReference type="NCBIfam" id="TIGR01730">
    <property type="entry name" value="RND_mfp"/>
    <property type="match status" value="1"/>
</dbReference>
<dbReference type="PANTHER" id="PTHR30469">
    <property type="entry name" value="MULTIDRUG RESISTANCE PROTEIN MDTA"/>
    <property type="match status" value="1"/>
</dbReference>
<dbReference type="GO" id="GO:0015562">
    <property type="term" value="F:efflux transmembrane transporter activity"/>
    <property type="evidence" value="ECO:0007669"/>
    <property type="project" value="TreeGrafter"/>
</dbReference>
<dbReference type="HOGENOM" id="CLU_018816_1_2_7"/>
<dbReference type="EMBL" id="CP001734">
    <property type="protein sequence ID" value="ACV67409.1"/>
    <property type="molecule type" value="Genomic_DNA"/>
</dbReference>
<name>C8WZD4_DESRD</name>
<dbReference type="AlphaFoldDB" id="C8WZD4"/>
<evidence type="ECO:0000256" key="3">
    <source>
        <dbReference type="SAM" id="Phobius"/>
    </source>
</evidence>
<keyword evidence="7" id="KW-1185">Reference proteome</keyword>
<dbReference type="PANTHER" id="PTHR30469:SF15">
    <property type="entry name" value="HLYD FAMILY OF SECRETION PROTEINS"/>
    <property type="match status" value="1"/>
</dbReference>
<reference evidence="7" key="1">
    <citation type="submission" date="2009-09" db="EMBL/GenBank/DDBJ databases">
        <title>The complete chromosome of Desulfohalobium retbaense DSM 5692.</title>
        <authorList>
            <consortium name="US DOE Joint Genome Institute (JGI-PGF)"/>
            <person name="Lucas S."/>
            <person name="Copeland A."/>
            <person name="Lapidus A."/>
            <person name="Glavina del Rio T."/>
            <person name="Dalin E."/>
            <person name="Tice H."/>
            <person name="Bruce D."/>
            <person name="Goodwin L."/>
            <person name="Pitluck S."/>
            <person name="Kyrpides N."/>
            <person name="Mavromatis K."/>
            <person name="Ivanova N."/>
            <person name="Mikhailova N."/>
            <person name="Munk A.C."/>
            <person name="Brettin T."/>
            <person name="Detter J.C."/>
            <person name="Han C."/>
            <person name="Tapia R."/>
            <person name="Larimer F."/>
            <person name="Land M."/>
            <person name="Hauser L."/>
            <person name="Markowitz V."/>
            <person name="Cheng J.-F."/>
            <person name="Hugenholtz P."/>
            <person name="Woyke T."/>
            <person name="Wu D."/>
            <person name="Spring S."/>
            <person name="Klenk H.-P."/>
            <person name="Eisen J.A."/>
        </authorList>
    </citation>
    <scope>NUCLEOTIDE SEQUENCE [LARGE SCALE GENOMIC DNA]</scope>
    <source>
        <strain evidence="7">DSM 5692</strain>
    </source>
</reference>
<dbReference type="Gene3D" id="2.40.50.100">
    <property type="match status" value="1"/>
</dbReference>
<evidence type="ECO:0000256" key="1">
    <source>
        <dbReference type="ARBA" id="ARBA00009477"/>
    </source>
</evidence>
<organism evidence="6 7">
    <name type="scientific">Desulfohalobium retbaense (strain ATCC 49708 / DSM 5692 / JCM 16813 / HR100)</name>
    <dbReference type="NCBI Taxonomy" id="485915"/>
    <lineage>
        <taxon>Bacteria</taxon>
        <taxon>Pseudomonadati</taxon>
        <taxon>Thermodesulfobacteriota</taxon>
        <taxon>Desulfovibrionia</taxon>
        <taxon>Desulfovibrionales</taxon>
        <taxon>Desulfohalobiaceae</taxon>
        <taxon>Desulfohalobium</taxon>
    </lineage>
</organism>
<dbReference type="Gene3D" id="1.10.287.470">
    <property type="entry name" value="Helix hairpin bin"/>
    <property type="match status" value="1"/>
</dbReference>
<proteinExistence type="inferred from homology"/>
<evidence type="ECO:0000256" key="2">
    <source>
        <dbReference type="SAM" id="Coils"/>
    </source>
</evidence>
<accession>C8WZD4</accession>
<dbReference type="Gene3D" id="2.40.420.20">
    <property type="match status" value="1"/>
</dbReference>
<dbReference type="Pfam" id="PF25973">
    <property type="entry name" value="BSH_CzcB"/>
    <property type="match status" value="1"/>
</dbReference>
<dbReference type="Gene3D" id="2.40.30.170">
    <property type="match status" value="1"/>
</dbReference>
<dbReference type="Pfam" id="PF25954">
    <property type="entry name" value="Beta-barrel_RND_2"/>
    <property type="match status" value="1"/>
</dbReference>
<dbReference type="KEGG" id="drt:Dret_0107"/>
<dbReference type="OrthoDB" id="9800209at2"/>